<keyword evidence="2" id="KW-1185">Reference proteome</keyword>
<accession>A0ABN8A9T0</accession>
<dbReference type="SMART" id="SM00710">
    <property type="entry name" value="PbH1"/>
    <property type="match status" value="5"/>
</dbReference>
<comment type="caution">
    <text evidence="1">The sequence shown here is derived from an EMBL/GenBank/DDBJ whole genome shotgun (WGS) entry which is preliminary data.</text>
</comment>
<dbReference type="Gene3D" id="2.160.20.10">
    <property type="entry name" value="Single-stranded right-handed beta-helix, Pectin lyase-like"/>
    <property type="match status" value="1"/>
</dbReference>
<protein>
    <recommendedName>
        <fullName evidence="3">Right handed beta helix domain-containing protein</fullName>
    </recommendedName>
</protein>
<dbReference type="EMBL" id="CAKJTJ010000006">
    <property type="protein sequence ID" value="CAG9620747.1"/>
    <property type="molecule type" value="Genomic_DNA"/>
</dbReference>
<dbReference type="SUPFAM" id="SSF51126">
    <property type="entry name" value="Pectin lyase-like"/>
    <property type="match status" value="2"/>
</dbReference>
<name>A0ABN8A9T0_9BACI</name>
<dbReference type="InterPro" id="IPR011050">
    <property type="entry name" value="Pectin_lyase_fold/virulence"/>
</dbReference>
<sequence>MANRFQIFSCLKAELPVLETGEFGLCTDTNELFIGSGDHGNIQILDVTTIGQLSNLTTQNKTNIVSAINEFQAKINENERNGNGTDLQGQASQPSPLKDLKLETLNASSKPEPTNTVAATSSSLSGSYLIELQRWGIRNDKTNSLETVDGINNAFLWAAENGYRNIVFPKGEYLISHSKSIRPQNNTHYDFGGSKMFMEPNNQENYSILSIGSADSTKKAHHIVISNGEFIGDRDEHDFSPGGTHEWGHCISLKGHCKFIQIRNCILRNAIGDGYIGEGNYDVWLYPTQSNFEVGAINKSSGNKESSAARIRTITPYDVSHVRVTNNGNKFMLTGNGYGALRGIHTDIFDLFFYDADGTFIQLQENKTWYEDIERPNGAKTMHIVLHQTTTTDIAFEVRAEPRPEFITIENCEVMNNRRIGIVGAGTRFFFIKDNLIHHNTGYVGAGIDIEDGYRTNQHIFIHGNRFYGHGINDVIFVGTYYVSVANNSFQSNCGGSGKYWSINDNHFIKAGCSITASDVVFANNTCNDSLYSFGSNNRGKNIIITSCIFHNSSIVMNQSEPYTINLSNSSFHNNSNKYRNGSISSFHHECIIKNITISGRETNGASIIAKEDSIIQDSTLINPIFNGSYFLKFINCIIKFPSLMTTVVSANEKEMVFDECDFTLSERFITFNSPDSKLKIINSKVKHTGTTLDFISLTAAKLFIVQNCSLFAPNALLGSFFSSSGFNRGYCLFKDNHFSALSSNVRALNFDWKLQTEPTVFVNNSYINISKPLLKVGDTHSKGPTDYRPQRYLTDGLEYYDTTISKPIFIKKEESGFYCRELSARNTTYRVGHLVLENGNVYECQIEGKSDNTKPSFSPIVGSTTKDGNILWVCKGISAIWGDANGNNV</sequence>
<proteinExistence type="predicted"/>
<evidence type="ECO:0000313" key="1">
    <source>
        <dbReference type="EMBL" id="CAG9620747.1"/>
    </source>
</evidence>
<dbReference type="Proteomes" id="UP000789833">
    <property type="component" value="Unassembled WGS sequence"/>
</dbReference>
<dbReference type="InterPro" id="IPR006626">
    <property type="entry name" value="PbH1"/>
</dbReference>
<evidence type="ECO:0008006" key="3">
    <source>
        <dbReference type="Google" id="ProtNLM"/>
    </source>
</evidence>
<evidence type="ECO:0000313" key="2">
    <source>
        <dbReference type="Proteomes" id="UP000789833"/>
    </source>
</evidence>
<reference evidence="1 2" key="1">
    <citation type="submission" date="2021-10" db="EMBL/GenBank/DDBJ databases">
        <authorList>
            <person name="Criscuolo A."/>
        </authorList>
    </citation>
    <scope>NUCLEOTIDE SEQUENCE [LARGE SCALE GENOMIC DNA]</scope>
    <source>
        <strain evidence="2">CIP 111883</strain>
    </source>
</reference>
<organism evidence="1 2">
    <name type="scientific">Sutcliffiella rhizosphaerae</name>
    <dbReference type="NCBI Taxonomy" id="2880967"/>
    <lineage>
        <taxon>Bacteria</taxon>
        <taxon>Bacillati</taxon>
        <taxon>Bacillota</taxon>
        <taxon>Bacilli</taxon>
        <taxon>Bacillales</taxon>
        <taxon>Bacillaceae</taxon>
        <taxon>Sutcliffiella</taxon>
    </lineage>
</organism>
<gene>
    <name evidence="1" type="ORF">BACCIP111883_01517</name>
</gene>
<dbReference type="InterPro" id="IPR012334">
    <property type="entry name" value="Pectin_lyas_fold"/>
</dbReference>